<dbReference type="Pfam" id="PF04350">
    <property type="entry name" value="PilO"/>
    <property type="match status" value="1"/>
</dbReference>
<name>A0ABY5Z3Y7_9ACTN</name>
<dbReference type="EMBL" id="CP073721">
    <property type="protein sequence ID" value="UWZ35463.1"/>
    <property type="molecule type" value="Genomic_DNA"/>
</dbReference>
<protein>
    <submittedName>
        <fullName evidence="2">Type 4a pilus biogenesis protein PilO</fullName>
    </submittedName>
</protein>
<dbReference type="InterPro" id="IPR007445">
    <property type="entry name" value="PilO"/>
</dbReference>
<dbReference type="InterPro" id="IPR014717">
    <property type="entry name" value="Transl_elong_EF1B/ribsomal_bS6"/>
</dbReference>
<dbReference type="RefSeq" id="WP_260724807.1">
    <property type="nucleotide sequence ID" value="NZ_BAAABS010000006.1"/>
</dbReference>
<dbReference type="Proteomes" id="UP001058271">
    <property type="component" value="Chromosome"/>
</dbReference>
<evidence type="ECO:0000313" key="2">
    <source>
        <dbReference type="EMBL" id="UWZ35463.1"/>
    </source>
</evidence>
<keyword evidence="1" id="KW-0812">Transmembrane</keyword>
<organism evidence="2 3">
    <name type="scientific">Dactylosporangium roseum</name>
    <dbReference type="NCBI Taxonomy" id="47989"/>
    <lineage>
        <taxon>Bacteria</taxon>
        <taxon>Bacillati</taxon>
        <taxon>Actinomycetota</taxon>
        <taxon>Actinomycetes</taxon>
        <taxon>Micromonosporales</taxon>
        <taxon>Micromonosporaceae</taxon>
        <taxon>Dactylosporangium</taxon>
    </lineage>
</organism>
<keyword evidence="3" id="KW-1185">Reference proteome</keyword>
<evidence type="ECO:0000256" key="1">
    <source>
        <dbReference type="SAM" id="Phobius"/>
    </source>
</evidence>
<reference evidence="2" key="1">
    <citation type="submission" date="2021-04" db="EMBL/GenBank/DDBJ databases">
        <title>Biosynthetic gene clusters of Dactylosporangioum roseum.</title>
        <authorList>
            <person name="Hartkoorn R.C."/>
            <person name="Beaudoing E."/>
            <person name="Hot D."/>
            <person name="Moureu S."/>
        </authorList>
    </citation>
    <scope>NUCLEOTIDE SEQUENCE</scope>
    <source>
        <strain evidence="2">NRRL B-16295</strain>
    </source>
</reference>
<feature type="transmembrane region" description="Helical" evidence="1">
    <location>
        <begin position="6"/>
        <end position="27"/>
    </location>
</feature>
<proteinExistence type="predicted"/>
<keyword evidence="1" id="KW-0472">Membrane</keyword>
<sequence length="185" mass="19523">MRSDRLWQLGGALCAAAIVAFGWFFFINPKYQEAADIRARVDDTGVQVAVQRQKLAQLRKDNEHLGEYQAQLAADLAALPETDSVSSLLRELQAAGELAGVTVSGVTVGNAVAMKTAGATVHALPVSLSVVGPSGKINPFLDQLQKVQPRAVLISSVNLAPSTADGAGDRTNVTVNLHAFYAPTE</sequence>
<keyword evidence="1" id="KW-1133">Transmembrane helix</keyword>
<dbReference type="Gene3D" id="3.30.70.60">
    <property type="match status" value="1"/>
</dbReference>
<accession>A0ABY5Z3Y7</accession>
<gene>
    <name evidence="2" type="primary">pilO</name>
    <name evidence="2" type="ORF">Drose_30720</name>
</gene>
<evidence type="ECO:0000313" key="3">
    <source>
        <dbReference type="Proteomes" id="UP001058271"/>
    </source>
</evidence>